<reference evidence="1" key="2">
    <citation type="submission" date="2023-06" db="EMBL/GenBank/DDBJ databases">
        <authorList>
            <consortium name="Lawrence Berkeley National Laboratory"/>
            <person name="Haridas S."/>
            <person name="Hensen N."/>
            <person name="Bonometti L."/>
            <person name="Westerberg I."/>
            <person name="Brannstrom I.O."/>
            <person name="Guillou S."/>
            <person name="Cros-Aarteil S."/>
            <person name="Calhoun S."/>
            <person name="Kuo A."/>
            <person name="Mondo S."/>
            <person name="Pangilinan J."/>
            <person name="Riley R."/>
            <person name="Labutti K."/>
            <person name="Andreopoulos B."/>
            <person name="Lipzen A."/>
            <person name="Chen C."/>
            <person name="Yanf M."/>
            <person name="Daum C."/>
            <person name="Ng V."/>
            <person name="Clum A."/>
            <person name="Steindorff A."/>
            <person name="Ohm R."/>
            <person name="Martin F."/>
            <person name="Silar P."/>
            <person name="Natvig D."/>
            <person name="Lalanne C."/>
            <person name="Gautier V."/>
            <person name="Ament-Velasquez S.L."/>
            <person name="Kruys A."/>
            <person name="Hutchinson M.I."/>
            <person name="Powell A.J."/>
            <person name="Barry K."/>
            <person name="Miller A.N."/>
            <person name="Grigoriev I.V."/>
            <person name="Debuchy R."/>
            <person name="Gladieux P."/>
            <person name="Thoren M.H."/>
            <person name="Johannesson H."/>
        </authorList>
    </citation>
    <scope>NUCLEOTIDE SEQUENCE</scope>
    <source>
        <strain evidence="1">CBS 958.72</strain>
    </source>
</reference>
<name>A0AAE0JTL6_9PEZI</name>
<gene>
    <name evidence="1" type="ORF">B0T24DRAFT_641976</name>
</gene>
<reference evidence="1" key="1">
    <citation type="journal article" date="2023" name="Mol. Phylogenet. Evol.">
        <title>Genome-scale phylogeny and comparative genomics of the fungal order Sordariales.</title>
        <authorList>
            <person name="Hensen N."/>
            <person name="Bonometti L."/>
            <person name="Westerberg I."/>
            <person name="Brannstrom I.O."/>
            <person name="Guillou S."/>
            <person name="Cros-Aarteil S."/>
            <person name="Calhoun S."/>
            <person name="Haridas S."/>
            <person name="Kuo A."/>
            <person name="Mondo S."/>
            <person name="Pangilinan J."/>
            <person name="Riley R."/>
            <person name="LaButti K."/>
            <person name="Andreopoulos B."/>
            <person name="Lipzen A."/>
            <person name="Chen C."/>
            <person name="Yan M."/>
            <person name="Daum C."/>
            <person name="Ng V."/>
            <person name="Clum A."/>
            <person name="Steindorff A."/>
            <person name="Ohm R.A."/>
            <person name="Martin F."/>
            <person name="Silar P."/>
            <person name="Natvig D.O."/>
            <person name="Lalanne C."/>
            <person name="Gautier V."/>
            <person name="Ament-Velasquez S.L."/>
            <person name="Kruys A."/>
            <person name="Hutchinson M.I."/>
            <person name="Powell A.J."/>
            <person name="Barry K."/>
            <person name="Miller A.N."/>
            <person name="Grigoriev I.V."/>
            <person name="Debuchy R."/>
            <person name="Gladieux P."/>
            <person name="Hiltunen Thoren M."/>
            <person name="Johannesson H."/>
        </authorList>
    </citation>
    <scope>NUCLEOTIDE SEQUENCE</scope>
    <source>
        <strain evidence="1">CBS 958.72</strain>
    </source>
</reference>
<accession>A0AAE0JTL6</accession>
<proteinExistence type="predicted"/>
<evidence type="ECO:0000313" key="2">
    <source>
        <dbReference type="Proteomes" id="UP001287356"/>
    </source>
</evidence>
<dbReference type="EMBL" id="JAULSN010000011">
    <property type="protein sequence ID" value="KAK3361604.1"/>
    <property type="molecule type" value="Genomic_DNA"/>
</dbReference>
<comment type="caution">
    <text evidence="1">The sequence shown here is derived from an EMBL/GenBank/DDBJ whole genome shotgun (WGS) entry which is preliminary data.</text>
</comment>
<organism evidence="1 2">
    <name type="scientific">Lasiosphaeria ovina</name>
    <dbReference type="NCBI Taxonomy" id="92902"/>
    <lineage>
        <taxon>Eukaryota</taxon>
        <taxon>Fungi</taxon>
        <taxon>Dikarya</taxon>
        <taxon>Ascomycota</taxon>
        <taxon>Pezizomycotina</taxon>
        <taxon>Sordariomycetes</taxon>
        <taxon>Sordariomycetidae</taxon>
        <taxon>Sordariales</taxon>
        <taxon>Lasiosphaeriaceae</taxon>
        <taxon>Lasiosphaeria</taxon>
    </lineage>
</organism>
<dbReference type="Proteomes" id="UP001287356">
    <property type="component" value="Unassembled WGS sequence"/>
</dbReference>
<keyword evidence="2" id="KW-1185">Reference proteome</keyword>
<protein>
    <submittedName>
        <fullName evidence="1">Uncharacterized protein</fullName>
    </submittedName>
</protein>
<evidence type="ECO:0000313" key="1">
    <source>
        <dbReference type="EMBL" id="KAK3361604.1"/>
    </source>
</evidence>
<sequence length="216" mass="24211">MALLMFDSSVNPKENDPNTLEVETDQRSLQDELPWCLFLQQTERAGFRPARKQFSSLGYLVGQGVNSEVYRYLIDSAEDRLETRNPLTGEFLGRGTTVALKRVKAATTSDGEANVLKAIGSRIAILLRKKKKALSAQEVNSQRRLGDWIPYPFGIREYPGPACHPYMMAVCCRRVLVRGYGRPLVPLPAFQRPGLIRGPLRAPTLPWEMHGSSVSH</sequence>
<dbReference type="AlphaFoldDB" id="A0AAE0JTL6"/>